<dbReference type="STRING" id="1235795.C812_02953"/>
<evidence type="ECO:0000256" key="2">
    <source>
        <dbReference type="SAM" id="SignalP"/>
    </source>
</evidence>
<feature type="compositionally biased region" description="Polar residues" evidence="1">
    <location>
        <begin position="279"/>
        <end position="293"/>
    </location>
</feature>
<dbReference type="Proteomes" id="UP000019598">
    <property type="component" value="Unassembled WGS sequence"/>
</dbReference>
<organism evidence="4 5">
    <name type="scientific">Paenibacillus barengoltzii G22</name>
    <dbReference type="NCBI Taxonomy" id="1235795"/>
    <lineage>
        <taxon>Bacteria</taxon>
        <taxon>Bacillati</taxon>
        <taxon>Bacillota</taxon>
        <taxon>Bacilli</taxon>
        <taxon>Bacillales</taxon>
        <taxon>Paenibacillaceae</taxon>
        <taxon>Paenibacillus</taxon>
    </lineage>
</organism>
<feature type="region of interest" description="Disordered" evidence="1">
    <location>
        <begin position="217"/>
        <end position="295"/>
    </location>
</feature>
<reference evidence="4 5" key="1">
    <citation type="submission" date="2013-04" db="EMBL/GenBank/DDBJ databases">
        <title>The Genome Sequence of Paenibacillus barengoltzii G22.</title>
        <authorList>
            <consortium name="The Broad Institute Genomics Platform"/>
            <consortium name="The Broad Institute Genome Sequencing Center for Infectious Disease"/>
            <person name="Earl A."/>
            <person name="Xavier R."/>
            <person name="Elson C."/>
            <person name="Duck W."/>
            <person name="Walker B."/>
            <person name="Young S."/>
            <person name="Zeng Q."/>
            <person name="Gargeya S."/>
            <person name="Fitzgerald M."/>
            <person name="Haas B."/>
            <person name="Abouelleil A."/>
            <person name="Allen A.W."/>
            <person name="Alvarado L."/>
            <person name="Arachchi H.M."/>
            <person name="Berlin A.M."/>
            <person name="Chapman S.B."/>
            <person name="Gainer-Dewar J."/>
            <person name="Goldberg J."/>
            <person name="Griggs A."/>
            <person name="Gujja S."/>
            <person name="Hansen M."/>
            <person name="Howarth C."/>
            <person name="Imamovic A."/>
            <person name="Ireland A."/>
            <person name="Larimer J."/>
            <person name="McCowan C."/>
            <person name="Murphy C."/>
            <person name="Pearson M."/>
            <person name="Poon T.W."/>
            <person name="Priest M."/>
            <person name="Roberts A."/>
            <person name="Saif S."/>
            <person name="Shea T."/>
            <person name="Sisk P."/>
            <person name="Sykes S."/>
            <person name="Wortman J."/>
            <person name="Nusbaum C."/>
            <person name="Birren B."/>
        </authorList>
    </citation>
    <scope>NUCLEOTIDE SEQUENCE [LARGE SCALE GENOMIC DNA]</scope>
    <source>
        <strain evidence="4 5">G22</strain>
    </source>
</reference>
<dbReference type="InterPro" id="IPR059177">
    <property type="entry name" value="GH29D-like_dom"/>
</dbReference>
<dbReference type="InterPro" id="IPR001119">
    <property type="entry name" value="SLH_dom"/>
</dbReference>
<evidence type="ECO:0000256" key="1">
    <source>
        <dbReference type="SAM" id="MobiDB-lite"/>
    </source>
</evidence>
<feature type="chain" id="PRO_5004476401" description="SLH domain-containing protein" evidence="2">
    <location>
        <begin position="29"/>
        <end position="561"/>
    </location>
</feature>
<dbReference type="HOGENOM" id="CLU_485583_0_0_9"/>
<feature type="domain" description="SLH" evidence="3">
    <location>
        <begin position="99"/>
        <end position="162"/>
    </location>
</feature>
<gene>
    <name evidence="4" type="ORF">C812_02953</name>
</gene>
<dbReference type="GeneID" id="303115995"/>
<evidence type="ECO:0000313" key="4">
    <source>
        <dbReference type="EMBL" id="EOS54986.1"/>
    </source>
</evidence>
<keyword evidence="2" id="KW-0732">Signal</keyword>
<dbReference type="AlphaFoldDB" id="R9L9A8"/>
<evidence type="ECO:0000313" key="5">
    <source>
        <dbReference type="Proteomes" id="UP000019598"/>
    </source>
</evidence>
<dbReference type="PROSITE" id="PS51272">
    <property type="entry name" value="SLH"/>
    <property type="match status" value="2"/>
</dbReference>
<comment type="caution">
    <text evidence="4">The sequence shown here is derived from an EMBL/GenBank/DDBJ whole genome shotgun (WGS) entry which is preliminary data.</text>
</comment>
<accession>R9L9A8</accession>
<feature type="compositionally biased region" description="Gly residues" evidence="1">
    <location>
        <begin position="493"/>
        <end position="537"/>
    </location>
</feature>
<dbReference type="RefSeq" id="WP_016313390.1">
    <property type="nucleotide sequence ID" value="NZ_KE159653.1"/>
</dbReference>
<sequence length="561" mass="57773">MGNKVAGFLMGVLLCVGSVIYSADSVTAAEKTSADFLDLKDLDAATKAKFDELISAGIFDGVGEGTFGLKDEMNRAQFAKVAALIFNLKVDKDLKTSSFSDVNADDPANGYAVPFIEAVKAAGITDGVADGVYDPAGKVTKEQLATFLIRGLGKDADARATPGVDDHTVSEWAKGYVAKALELKLMSNGADGKFGGQSHATRDLLVLGAYEAQQQYTEAKRQEEEQKKKEEEEKKKEEELKKQEEEKKQQQTVPSSPSGPQPDSSSPPVIQPPVQSTVATPTASPSGGEVTSGTQVTLTSATATAAVYYTLDGSEPTTSSTMYVGPITITNNTTIKAIAVKSGLKNSSVASFVYTVTVSSKSSLDLINEAAASGDWTGIDESTFADAGITGVTSENVYGIQGILQDYDYPSSALPKTLNEIQTIVTETIKINAINNYFAYGTGNEPDKQTFENAGLKGVTDQNLAGIISYLQSKYLGAGGGSGGGAGDIGGGYPGGGFPGGDPGDIGGGFPGGGFPGGDPGDIGGGFPGGGSPGGGSSAPLYSGSSKQDIQAAIDEYLDSL</sequence>
<dbReference type="Pfam" id="PF00395">
    <property type="entry name" value="SLH"/>
    <property type="match status" value="2"/>
</dbReference>
<feature type="domain" description="SLH" evidence="3">
    <location>
        <begin position="32"/>
        <end position="96"/>
    </location>
</feature>
<feature type="signal peptide" evidence="2">
    <location>
        <begin position="1"/>
        <end position="28"/>
    </location>
</feature>
<dbReference type="Pfam" id="PF13290">
    <property type="entry name" value="CHB_HEX_C_1"/>
    <property type="match status" value="1"/>
</dbReference>
<proteinExistence type="predicted"/>
<name>R9L9A8_9BACL</name>
<feature type="region of interest" description="Disordered" evidence="1">
    <location>
        <begin position="493"/>
        <end position="547"/>
    </location>
</feature>
<feature type="compositionally biased region" description="Basic and acidic residues" evidence="1">
    <location>
        <begin position="218"/>
        <end position="249"/>
    </location>
</feature>
<feature type="compositionally biased region" description="Low complexity" evidence="1">
    <location>
        <begin position="250"/>
        <end position="278"/>
    </location>
</feature>
<evidence type="ECO:0000259" key="3">
    <source>
        <dbReference type="PROSITE" id="PS51272"/>
    </source>
</evidence>
<protein>
    <recommendedName>
        <fullName evidence="3">SLH domain-containing protein</fullName>
    </recommendedName>
</protein>
<dbReference type="EMBL" id="ASSZ01000026">
    <property type="protein sequence ID" value="EOS54986.1"/>
    <property type="molecule type" value="Genomic_DNA"/>
</dbReference>
<dbReference type="PATRIC" id="fig|1235795.3.peg.2924"/>